<evidence type="ECO:0000256" key="1">
    <source>
        <dbReference type="ARBA" id="ARBA00022857"/>
    </source>
</evidence>
<sequence length="175" mass="20139">MDPKGWYVDLNDGHFIPVQRFGNYAPEEVPKIKAVVATKLAIDAVFHHIDSAFIYSNVKEVGWVILSKTEDDSEERRHILHFKGAGYMISPEGRQLVPSHLFYVLCQNVYQLAWMPREELVPQDGHGKLIFDRVDLCAMLEAVEMCNDAWWDKSIGVSIFNHRQLEKMLNKPGLK</sequence>
<accession>A0A7J7FKN6</accession>
<protein>
    <submittedName>
        <fullName evidence="3">Uncharacterized protein</fullName>
    </submittedName>
</protein>
<name>A0A7J7FKN6_DICBM</name>
<dbReference type="PANTHER" id="PTHR11732">
    <property type="entry name" value="ALDO/KETO REDUCTASE"/>
    <property type="match status" value="1"/>
</dbReference>
<dbReference type="InterPro" id="IPR036812">
    <property type="entry name" value="NAD(P)_OxRdtase_dom_sf"/>
</dbReference>
<dbReference type="Proteomes" id="UP000551758">
    <property type="component" value="Unassembled WGS sequence"/>
</dbReference>
<keyword evidence="2" id="KW-0560">Oxidoreductase</keyword>
<proteinExistence type="predicted"/>
<evidence type="ECO:0000256" key="2">
    <source>
        <dbReference type="ARBA" id="ARBA00023002"/>
    </source>
</evidence>
<keyword evidence="1" id="KW-0521">NADP</keyword>
<reference evidence="3 4" key="1">
    <citation type="journal article" date="2020" name="Mol. Biol. Evol.">
        <title>Interspecific Gene Flow and the Evolution of Specialization in Black and White Rhinoceros.</title>
        <authorList>
            <person name="Moodley Y."/>
            <person name="Westbury M.V."/>
            <person name="Russo I.M."/>
            <person name="Gopalakrishnan S."/>
            <person name="Rakotoarivelo A."/>
            <person name="Olsen R.A."/>
            <person name="Prost S."/>
            <person name="Tunstall T."/>
            <person name="Ryder O.A."/>
            <person name="Dalen L."/>
            <person name="Bruford M.W."/>
        </authorList>
    </citation>
    <scope>NUCLEOTIDE SEQUENCE [LARGE SCALE GENOMIC DNA]</scope>
    <source>
        <strain evidence="3">SBR-YM</strain>
        <tissue evidence="3">Skin</tissue>
    </source>
</reference>
<comment type="caution">
    <text evidence="3">The sequence shown here is derived from an EMBL/GenBank/DDBJ whole genome shotgun (WGS) entry which is preliminary data.</text>
</comment>
<evidence type="ECO:0000313" key="3">
    <source>
        <dbReference type="EMBL" id="KAF5928633.1"/>
    </source>
</evidence>
<dbReference type="Gene3D" id="3.20.20.100">
    <property type="entry name" value="NADP-dependent oxidoreductase domain"/>
    <property type="match status" value="2"/>
</dbReference>
<organism evidence="3 4">
    <name type="scientific">Diceros bicornis minor</name>
    <name type="common">South-central black rhinoceros</name>
    <dbReference type="NCBI Taxonomy" id="77932"/>
    <lineage>
        <taxon>Eukaryota</taxon>
        <taxon>Metazoa</taxon>
        <taxon>Chordata</taxon>
        <taxon>Craniata</taxon>
        <taxon>Vertebrata</taxon>
        <taxon>Euteleostomi</taxon>
        <taxon>Mammalia</taxon>
        <taxon>Eutheria</taxon>
        <taxon>Laurasiatheria</taxon>
        <taxon>Perissodactyla</taxon>
        <taxon>Rhinocerotidae</taxon>
        <taxon>Diceros</taxon>
    </lineage>
</organism>
<dbReference type="AlphaFoldDB" id="A0A7J7FKN6"/>
<dbReference type="SUPFAM" id="SSF51430">
    <property type="entry name" value="NAD(P)-linked oxidoreductase"/>
    <property type="match status" value="1"/>
</dbReference>
<dbReference type="PRINTS" id="PR00069">
    <property type="entry name" value="ALDKETRDTASE"/>
</dbReference>
<evidence type="ECO:0000313" key="4">
    <source>
        <dbReference type="Proteomes" id="UP000551758"/>
    </source>
</evidence>
<dbReference type="EMBL" id="JACDTQ010000352">
    <property type="protein sequence ID" value="KAF5928633.1"/>
    <property type="molecule type" value="Genomic_DNA"/>
</dbReference>
<gene>
    <name evidence="3" type="ORF">HPG69_008421</name>
</gene>
<dbReference type="GO" id="GO:0016491">
    <property type="term" value="F:oxidoreductase activity"/>
    <property type="evidence" value="ECO:0007669"/>
    <property type="project" value="UniProtKB-KW"/>
</dbReference>
<dbReference type="InterPro" id="IPR020471">
    <property type="entry name" value="AKR"/>
</dbReference>
<keyword evidence="4" id="KW-1185">Reference proteome</keyword>